<reference evidence="3 4" key="1">
    <citation type="submission" date="2018-01" db="EMBL/GenBank/DDBJ databases">
        <title>Characterization of the virulent Escherichia coli phage PMBT57 of the N4-like group with a broad host range.</title>
        <authorList>
            <person name="Koberg S."/>
            <person name="Brinks E."/>
        </authorList>
    </citation>
    <scope>NUCLEOTIDE SEQUENCE [LARGE SCALE GENOMIC DNA]</scope>
</reference>
<feature type="transmembrane region" description="Helical" evidence="2">
    <location>
        <begin position="698"/>
        <end position="728"/>
    </location>
</feature>
<keyword evidence="2" id="KW-1133">Transmembrane helix</keyword>
<accession>A0A2K9VA18</accession>
<feature type="transmembrane region" description="Helical" evidence="2">
    <location>
        <begin position="740"/>
        <end position="759"/>
    </location>
</feature>
<name>A0A2K9VA18_9CAUD</name>
<evidence type="ECO:0000313" key="3">
    <source>
        <dbReference type="EMBL" id="AUV59057.1"/>
    </source>
</evidence>
<evidence type="ECO:0000256" key="2">
    <source>
        <dbReference type="SAM" id="Phobius"/>
    </source>
</evidence>
<sequence>MGLFSSKTKIYVASSVYNLAGDIHKRPNYLKTTVIGNIVSKSDFSMGDTITDSYLNGPGIRLRRFPGWAATNYDPSIGIAYGNLSILSQIDPEVVKWQVPQKAGYEVQVQSSRIGFGDFEEWADKFLYENYPDRITEEFEIDIMDDDRIVLTATDGSELSFYPENFSQDAMYLYVNYYYIQPTSVADPVVHPAVSVSSADDLPSTSEWTQVSQNHTPKSATLKTVTHIKSVFSDGRPDEESTNTEEEQVSWTNFSDVYEKEFREPSEVGLIIIRKTTMTQVQTGTVSTGSTTNTEVIDLGGGVTETRTTTVTTDTLGYTWSYQNTDVVTTMSAGGMPQLFIYKQNSGNAVLDALFINKTTNNRFYSFIPIRSDKNWISGSTYTLCKKAFKKATGGKISDIMDDLKKNKDIGDIQYIYAVFGCSLNSPENTAKEYIYRFFQLVNQSMPADPNYPTMDALVEGFAQANRDFDAYQEWWESRSGNRDIPIGKPPKRPVYPTIPSKSINIRSNGGYHYNMTISWNFIEESVGSGKAFSGAKKGQLKFAYEGTVVLMQKAVMYSEKGNDKVGFTIYRLDKITMYWQDGDNSWRKISVYGLNHNNNVYKNKSVSISGVDALNDDEESGFIIPLHNNIYRSMSLVNGTQLSTACCYLVLNSYKKVKKKWYQSGIFKVVVVVVAVVVSVFFTPAAGAGVMGTAASIGAALGFAGLAAIIVGAVANAIAAMILMSIIQTVSVSLLGDKIGIIVATIASMVAMNVGTALSTGSSMSTMLGEMMKADNIIKLTSSVGNGISDYINASAMETVKKTEKLMAEYRDQMKTIQEKYEEMFGTEGMGYIDPMNLTNVGQQFEPLDSFLSRTLMTGHDIADMSNNMITNFADITLQLDLDT</sequence>
<protein>
    <submittedName>
        <fullName evidence="3">Uncharacterized protein</fullName>
    </submittedName>
</protein>
<evidence type="ECO:0000256" key="1">
    <source>
        <dbReference type="SAM" id="Coils"/>
    </source>
</evidence>
<dbReference type="EMBL" id="MG770228">
    <property type="protein sequence ID" value="AUV59057.1"/>
    <property type="molecule type" value="Genomic_DNA"/>
</dbReference>
<keyword evidence="1" id="KW-0175">Coiled coil</keyword>
<organism evidence="3 4">
    <name type="scientific">Escherichia phage PMBT57</name>
    <dbReference type="NCBI Taxonomy" id="2079259"/>
    <lineage>
        <taxon>Viruses</taxon>
        <taxon>Duplodnaviria</taxon>
        <taxon>Heunggongvirae</taxon>
        <taxon>Uroviricota</taxon>
        <taxon>Caudoviricetes</taxon>
        <taxon>Schitoviridae</taxon>
        <taxon>Enquatrovirinae</taxon>
        <taxon>Enquatrovirus</taxon>
        <taxon>Enquatrovirus N4</taxon>
    </lineage>
</organism>
<dbReference type="Proteomes" id="UP000241665">
    <property type="component" value="Segment"/>
</dbReference>
<keyword evidence="2" id="KW-0812">Transmembrane</keyword>
<keyword evidence="2" id="KW-0472">Membrane</keyword>
<evidence type="ECO:0000313" key="4">
    <source>
        <dbReference type="Proteomes" id="UP000241665"/>
    </source>
</evidence>
<proteinExistence type="predicted"/>
<feature type="transmembrane region" description="Helical" evidence="2">
    <location>
        <begin position="637"/>
        <end position="655"/>
    </location>
</feature>
<feature type="transmembrane region" description="Helical" evidence="2">
    <location>
        <begin position="667"/>
        <end position="692"/>
    </location>
</feature>
<feature type="coiled-coil region" evidence="1">
    <location>
        <begin position="794"/>
        <end position="821"/>
    </location>
</feature>